<feature type="region of interest" description="Disordered" evidence="1">
    <location>
        <begin position="1"/>
        <end position="36"/>
    </location>
</feature>
<reference evidence="2" key="1">
    <citation type="submission" date="2015-06" db="UniProtKB">
        <authorList>
            <consortium name="EnsemblPlants"/>
        </authorList>
    </citation>
    <scope>IDENTIFICATION</scope>
</reference>
<dbReference type="AlphaFoldDB" id="N1QR30"/>
<evidence type="ECO:0000256" key="1">
    <source>
        <dbReference type="SAM" id="MobiDB-lite"/>
    </source>
</evidence>
<feature type="compositionally biased region" description="Basic residues" evidence="1">
    <location>
        <begin position="17"/>
        <end position="36"/>
    </location>
</feature>
<accession>N1QR30</accession>
<sequence length="153" mass="16955">MAPRVAASGGGEESAHQRRRLRHAKRQAVTLKPRRHDAHSPFSRALRIAFEHVSAALLISPVASFIHATGKSTKNVVGRDVLEGHHRMFGTLFACKITRSDLFLDCLTQQALNMGAPRGWMTVRGISLVWPRLPFDTSEVNSRRGTTSFTCLP</sequence>
<name>N1QR30_AEGTA</name>
<proteinExistence type="predicted"/>
<evidence type="ECO:0000313" key="2">
    <source>
        <dbReference type="EnsemblPlants" id="EMT02051"/>
    </source>
</evidence>
<organism evidence="2">
    <name type="scientific">Aegilops tauschii</name>
    <name type="common">Tausch's goatgrass</name>
    <name type="synonym">Aegilops squarrosa</name>
    <dbReference type="NCBI Taxonomy" id="37682"/>
    <lineage>
        <taxon>Eukaryota</taxon>
        <taxon>Viridiplantae</taxon>
        <taxon>Streptophyta</taxon>
        <taxon>Embryophyta</taxon>
        <taxon>Tracheophyta</taxon>
        <taxon>Spermatophyta</taxon>
        <taxon>Magnoliopsida</taxon>
        <taxon>Liliopsida</taxon>
        <taxon>Poales</taxon>
        <taxon>Poaceae</taxon>
        <taxon>BOP clade</taxon>
        <taxon>Pooideae</taxon>
        <taxon>Triticodae</taxon>
        <taxon>Triticeae</taxon>
        <taxon>Triticinae</taxon>
        <taxon>Aegilops</taxon>
    </lineage>
</organism>
<protein>
    <submittedName>
        <fullName evidence="2">Uncharacterized protein</fullName>
    </submittedName>
</protein>
<dbReference type="EnsemblPlants" id="EMT02051">
    <property type="protein sequence ID" value="EMT02051"/>
    <property type="gene ID" value="F775_30833"/>
</dbReference>